<dbReference type="AlphaFoldDB" id="A0A9X2RBI9"/>
<gene>
    <name evidence="2" type="ORF">NM125_01705</name>
</gene>
<protein>
    <submittedName>
        <fullName evidence="2">Uncharacterized protein</fullName>
    </submittedName>
</protein>
<accession>A0A9X2RBI9</accession>
<sequence>MENEKVVLEVKKGWKIYQLIAGVICIGAVGYLFYGMTELWEYMGKNQALLFGAIMILFCIGMLYTMFYSFRHHIVFDSEKMTRYGVINSKVIYYKDMEELCFTDRYWQFSATGKVLENPKAYLIDTKYQDKEKAIAYLKQLFKEEDHPILVT</sequence>
<evidence type="ECO:0000313" key="3">
    <source>
        <dbReference type="Proteomes" id="UP001139125"/>
    </source>
</evidence>
<dbReference type="Proteomes" id="UP001139125">
    <property type="component" value="Unassembled WGS sequence"/>
</dbReference>
<dbReference type="EMBL" id="JANDBC010000001">
    <property type="protein sequence ID" value="MCP9290291.1"/>
    <property type="molecule type" value="Genomic_DNA"/>
</dbReference>
<proteinExistence type="predicted"/>
<feature type="transmembrane region" description="Helical" evidence="1">
    <location>
        <begin position="16"/>
        <end position="36"/>
    </location>
</feature>
<keyword evidence="1" id="KW-1133">Transmembrane helix</keyword>
<evidence type="ECO:0000256" key="1">
    <source>
        <dbReference type="SAM" id="Phobius"/>
    </source>
</evidence>
<comment type="caution">
    <text evidence="2">The sequence shown here is derived from an EMBL/GenBank/DDBJ whole genome shotgun (WGS) entry which is preliminary data.</text>
</comment>
<keyword evidence="1" id="KW-0812">Transmembrane</keyword>
<organism evidence="2 3">
    <name type="scientific">Gracilimonas sediminicola</name>
    <dbReference type="NCBI Taxonomy" id="2952158"/>
    <lineage>
        <taxon>Bacteria</taxon>
        <taxon>Pseudomonadati</taxon>
        <taxon>Balneolota</taxon>
        <taxon>Balneolia</taxon>
        <taxon>Balneolales</taxon>
        <taxon>Balneolaceae</taxon>
        <taxon>Gracilimonas</taxon>
    </lineage>
</organism>
<feature type="transmembrane region" description="Helical" evidence="1">
    <location>
        <begin position="48"/>
        <end position="70"/>
    </location>
</feature>
<reference evidence="2" key="1">
    <citation type="submission" date="2022-06" db="EMBL/GenBank/DDBJ databases">
        <title>Gracilimonas sp. CAU 1638 isolated from sea sediment.</title>
        <authorList>
            <person name="Kim W."/>
        </authorList>
    </citation>
    <scope>NUCLEOTIDE SEQUENCE</scope>
    <source>
        <strain evidence="2">CAU 1638</strain>
    </source>
</reference>
<name>A0A9X2RBI9_9BACT</name>
<keyword evidence="3" id="KW-1185">Reference proteome</keyword>
<evidence type="ECO:0000313" key="2">
    <source>
        <dbReference type="EMBL" id="MCP9290291.1"/>
    </source>
</evidence>
<keyword evidence="1" id="KW-0472">Membrane</keyword>
<dbReference type="RefSeq" id="WP_255132230.1">
    <property type="nucleotide sequence ID" value="NZ_JANDBC010000001.1"/>
</dbReference>